<evidence type="ECO:0000256" key="4">
    <source>
        <dbReference type="SAM" id="SignalP"/>
    </source>
</evidence>
<keyword evidence="4" id="KW-0732">Signal</keyword>
<dbReference type="PANTHER" id="PTHR20963">
    <property type="entry name" value="MULTIPLE INOSITOL POLYPHOSPHATE PHOSPHATASE-RELATED"/>
    <property type="match status" value="1"/>
</dbReference>
<proteinExistence type="predicted"/>
<evidence type="ECO:0000256" key="2">
    <source>
        <dbReference type="ARBA" id="ARBA00023180"/>
    </source>
</evidence>
<dbReference type="PIRSF" id="PIRSF000894">
    <property type="entry name" value="Acid_phosphatase"/>
    <property type="match status" value="1"/>
</dbReference>
<evidence type="ECO:0000256" key="3">
    <source>
        <dbReference type="PIRSR" id="PIRSR000894-2"/>
    </source>
</evidence>
<protein>
    <submittedName>
        <fullName evidence="5">Histidine phosphatase superfamily</fullName>
    </submittedName>
</protein>
<evidence type="ECO:0000313" key="6">
    <source>
        <dbReference type="Proteomes" id="UP000193218"/>
    </source>
</evidence>
<dbReference type="InParanoid" id="A0A1Y1UGF9"/>
<dbReference type="Pfam" id="PF00328">
    <property type="entry name" value="His_Phos_2"/>
    <property type="match status" value="1"/>
</dbReference>
<keyword evidence="6" id="KW-1185">Reference proteome</keyword>
<sequence>MISQSSLATLCLLALVHALPSQRPFEASNSKIVNEIEPLKHLSAISPFYVPTSEPDPLPQGCSLETVSVLIRHSAILGNDEEYEQTMGPFIEKLAKFDKEKLPRLGEWSFLRDWKSPLKEDELDELSERGKRDSKFLGKYFRKQYGSLFPDPKKHKGKGKPSYKVWTASSQRDIDSARSYILGSFPAHQSGGKGEGDGDVVQLIKVPNKAKDWDRSLTPHKACDTFEKQSSLKPANQWLKVYAKGIKERLHSEIPHFARELSDQDILAMQMLCGYESIATGSSPFCHVFTDSEWRDVEYYFDIRWYHAIGYGSHLSPYLGLPWVKTAAHLLEGKDADDSGHESVMFNGGSWMLSKSKLPGPRLPPNATHSQLLHPSFTHRESPAFVAVFLNLYNSSSLAHPASEPLPLDHRVDDRAWRSSHLISFLGHVALERFKCTGTEDTKPHGLLEEDYLIRPGSPSHSFVRAVVNGKAETMTGCEDGPEGSCRWKTFRKFVDDRVERWGDWESVCDKK</sequence>
<accession>A0A1Y1UGF9</accession>
<feature type="disulfide bond" evidence="3">
    <location>
        <begin position="273"/>
        <end position="286"/>
    </location>
</feature>
<evidence type="ECO:0000313" key="5">
    <source>
        <dbReference type="EMBL" id="ORX36155.1"/>
    </source>
</evidence>
<dbReference type="GO" id="GO:0009277">
    <property type="term" value="C:fungal-type cell wall"/>
    <property type="evidence" value="ECO:0007669"/>
    <property type="project" value="TreeGrafter"/>
</dbReference>
<feature type="signal peptide" evidence="4">
    <location>
        <begin position="1"/>
        <end position="18"/>
    </location>
</feature>
<keyword evidence="2" id="KW-0325">Glycoprotein</keyword>
<comment type="caution">
    <text evidence="5">The sequence shown here is derived from an EMBL/GenBank/DDBJ whole genome shotgun (WGS) entry which is preliminary data.</text>
</comment>
<dbReference type="RefSeq" id="XP_021870284.1">
    <property type="nucleotide sequence ID" value="XM_022017505.1"/>
</dbReference>
<dbReference type="PANTHER" id="PTHR20963:SF12">
    <property type="entry name" value="HISTIDINE ACID PHOSPHATASE"/>
    <property type="match status" value="1"/>
</dbReference>
<keyword evidence="3" id="KW-1015">Disulfide bond</keyword>
<organism evidence="5 6">
    <name type="scientific">Kockovaella imperatae</name>
    <dbReference type="NCBI Taxonomy" id="4999"/>
    <lineage>
        <taxon>Eukaryota</taxon>
        <taxon>Fungi</taxon>
        <taxon>Dikarya</taxon>
        <taxon>Basidiomycota</taxon>
        <taxon>Agaricomycotina</taxon>
        <taxon>Tremellomycetes</taxon>
        <taxon>Tremellales</taxon>
        <taxon>Cuniculitremaceae</taxon>
        <taxon>Kockovaella</taxon>
    </lineage>
</organism>
<dbReference type="InterPro" id="IPR016274">
    <property type="entry name" value="Histidine_acid_Pase_euk"/>
</dbReference>
<dbReference type="CDD" id="cd07061">
    <property type="entry name" value="HP_HAP_like"/>
    <property type="match status" value="1"/>
</dbReference>
<evidence type="ECO:0000256" key="1">
    <source>
        <dbReference type="ARBA" id="ARBA00022801"/>
    </source>
</evidence>
<dbReference type="GO" id="GO:0003993">
    <property type="term" value="F:acid phosphatase activity"/>
    <property type="evidence" value="ECO:0007669"/>
    <property type="project" value="TreeGrafter"/>
</dbReference>
<dbReference type="Proteomes" id="UP000193218">
    <property type="component" value="Unassembled WGS sequence"/>
</dbReference>
<dbReference type="AlphaFoldDB" id="A0A1Y1UGF9"/>
<dbReference type="SUPFAM" id="SSF53254">
    <property type="entry name" value="Phosphoglycerate mutase-like"/>
    <property type="match status" value="1"/>
</dbReference>
<dbReference type="EMBL" id="NBSH01000009">
    <property type="protein sequence ID" value="ORX36155.1"/>
    <property type="molecule type" value="Genomic_DNA"/>
</dbReference>
<gene>
    <name evidence="5" type="ORF">BD324DRAFT_642792</name>
</gene>
<keyword evidence="1" id="KW-0378">Hydrolase</keyword>
<dbReference type="STRING" id="4999.A0A1Y1UGF9"/>
<reference evidence="5 6" key="1">
    <citation type="submission" date="2017-03" db="EMBL/GenBank/DDBJ databases">
        <title>Widespread Adenine N6-methylation of Active Genes in Fungi.</title>
        <authorList>
            <consortium name="DOE Joint Genome Institute"/>
            <person name="Mondo S.J."/>
            <person name="Dannebaum R.O."/>
            <person name="Kuo R.C."/>
            <person name="Louie K.B."/>
            <person name="Bewick A.J."/>
            <person name="Labutti K."/>
            <person name="Haridas S."/>
            <person name="Kuo A."/>
            <person name="Salamov A."/>
            <person name="Ahrendt S.R."/>
            <person name="Lau R."/>
            <person name="Bowen B.P."/>
            <person name="Lipzen A."/>
            <person name="Sullivan W."/>
            <person name="Andreopoulos W.B."/>
            <person name="Clum A."/>
            <person name="Lindquist E."/>
            <person name="Daum C."/>
            <person name="Northen T.R."/>
            <person name="Ramamoorthy G."/>
            <person name="Schmitz R.J."/>
            <person name="Gryganskyi A."/>
            <person name="Culley D."/>
            <person name="Magnuson J."/>
            <person name="James T.Y."/>
            <person name="O'Malley M.A."/>
            <person name="Stajich J.E."/>
            <person name="Spatafora J.W."/>
            <person name="Visel A."/>
            <person name="Grigoriev I.V."/>
        </authorList>
    </citation>
    <scope>NUCLEOTIDE SEQUENCE [LARGE SCALE GENOMIC DNA]</scope>
    <source>
        <strain evidence="5 6">NRRL Y-17943</strain>
    </source>
</reference>
<feature type="chain" id="PRO_5011011362" evidence="4">
    <location>
        <begin position="19"/>
        <end position="512"/>
    </location>
</feature>
<dbReference type="Gene3D" id="3.40.50.1240">
    <property type="entry name" value="Phosphoglycerate mutase-like"/>
    <property type="match status" value="1"/>
</dbReference>
<dbReference type="InterPro" id="IPR029033">
    <property type="entry name" value="His_PPase_superfam"/>
</dbReference>
<dbReference type="InterPro" id="IPR000560">
    <property type="entry name" value="His_Pase_clade-2"/>
</dbReference>
<dbReference type="OrthoDB" id="6509975at2759"/>
<dbReference type="GeneID" id="33559314"/>
<name>A0A1Y1UGF9_9TREE</name>